<dbReference type="Gene3D" id="3.30.559.10">
    <property type="entry name" value="Chloramphenicol acetyltransferase-like domain"/>
    <property type="match status" value="2"/>
</dbReference>
<reference evidence="4" key="1">
    <citation type="submission" date="2018-11" db="EMBL/GenBank/DDBJ databases">
        <authorList>
            <person name="Grassa J C."/>
        </authorList>
    </citation>
    <scope>NUCLEOTIDE SEQUENCE [LARGE SCALE GENOMIC DNA]</scope>
</reference>
<dbReference type="Pfam" id="PF02458">
    <property type="entry name" value="Transferase"/>
    <property type="match status" value="1"/>
</dbReference>
<protein>
    <submittedName>
        <fullName evidence="4">Uncharacterized protein</fullName>
    </submittedName>
</protein>
<evidence type="ECO:0000313" key="4">
    <source>
        <dbReference type="EnsemblPlants" id="cds.evm.model.08.151"/>
    </source>
</evidence>
<dbReference type="FunFam" id="3.30.559.10:FF:000008">
    <property type="entry name" value="Tryptamine hydroxycinnamoyl transferase"/>
    <property type="match status" value="1"/>
</dbReference>
<name>A0A803Q8X2_CANSA</name>
<evidence type="ECO:0000256" key="1">
    <source>
        <dbReference type="ARBA" id="ARBA00009861"/>
    </source>
</evidence>
<reference evidence="4" key="2">
    <citation type="submission" date="2021-03" db="UniProtKB">
        <authorList>
            <consortium name="EnsemblPlants"/>
        </authorList>
    </citation>
    <scope>IDENTIFICATION</scope>
</reference>
<comment type="similarity">
    <text evidence="1">Belongs to the plant acyltransferase family.</text>
</comment>
<dbReference type="SUPFAM" id="SSF52777">
    <property type="entry name" value="CoA-dependent acyltransferases"/>
    <property type="match status" value="1"/>
</dbReference>
<sequence length="432" mass="48417">MVMKIRKTTMVKPSAETPHHVLRNSILDQMVPRHIHVPTIYVYKPPIMSTLSLDDQFFDSNILKDALSKVLVPFYPVAGRLITSKNGRIDIDCNGEGVLFIEAETSFVLDDFGDFVPSPKLRSLLVPSVDYSNGLSSYPLLLVTYFKCGGVSIGVAMDHHVVDGFSALHFFNSWSEMARGIDLKTLPYIDRTILSPRNPPKPTYDHIEYKPTTTPQSLTNNIIDVAIYKLTNEQVKTLKAKCCGNKLSYSTFEILASHVWKCACKARKLGHDQETKLHVVVDGRSRLQPPLPIGYFGNVIFSTTPIIRVGELMESKLWYVANQIQSTIKKADDSYLKSAIDYLELQPDISALTRGAHTFGSPNLGIVSWTKLPFYDADFGWGRPIFVGPAAILFDGLVYIMNNPNDDDGSLSVAIGLQHEHMKEFERLLYDI</sequence>
<keyword evidence="5" id="KW-1185">Reference proteome</keyword>
<proteinExistence type="inferred from homology"/>
<dbReference type="InterPro" id="IPR050317">
    <property type="entry name" value="Plant_Fungal_Acyltransferase"/>
</dbReference>
<dbReference type="InterPro" id="IPR023213">
    <property type="entry name" value="CAT-like_dom_sf"/>
</dbReference>
<dbReference type="PANTHER" id="PTHR31642">
    <property type="entry name" value="TRICHOTHECENE 3-O-ACETYLTRANSFERASE"/>
    <property type="match status" value="1"/>
</dbReference>
<dbReference type="OMA" id="AIQHTRF"/>
<dbReference type="EnsemblPlants" id="evm.model.08.151">
    <property type="protein sequence ID" value="cds.evm.model.08.151"/>
    <property type="gene ID" value="evm.TU.08.151"/>
</dbReference>
<accession>A0A803Q8X2</accession>
<dbReference type="Gramene" id="evm.model.08.151">
    <property type="protein sequence ID" value="cds.evm.model.08.151"/>
    <property type="gene ID" value="evm.TU.08.151"/>
</dbReference>
<keyword evidence="2" id="KW-0808">Transferase</keyword>
<dbReference type="PANTHER" id="PTHR31642:SF11">
    <property type="entry name" value="SHIKIMATE O-HYDROXYCINNAMOYLTRANSFERASE"/>
    <property type="match status" value="1"/>
</dbReference>
<dbReference type="AlphaFoldDB" id="A0A803Q8X2"/>
<evidence type="ECO:0000256" key="2">
    <source>
        <dbReference type="ARBA" id="ARBA00022679"/>
    </source>
</evidence>
<dbReference type="EMBL" id="UZAU01000679">
    <property type="status" value="NOT_ANNOTATED_CDS"/>
    <property type="molecule type" value="Genomic_DNA"/>
</dbReference>
<dbReference type="GO" id="GO:0016747">
    <property type="term" value="F:acyltransferase activity, transferring groups other than amino-acyl groups"/>
    <property type="evidence" value="ECO:0007669"/>
    <property type="project" value="TreeGrafter"/>
</dbReference>
<evidence type="ECO:0000313" key="5">
    <source>
        <dbReference type="Proteomes" id="UP000596661"/>
    </source>
</evidence>
<keyword evidence="3" id="KW-0012">Acyltransferase</keyword>
<evidence type="ECO:0000256" key="3">
    <source>
        <dbReference type="ARBA" id="ARBA00023315"/>
    </source>
</evidence>
<organism evidence="4 5">
    <name type="scientific">Cannabis sativa</name>
    <name type="common">Hemp</name>
    <name type="synonym">Marijuana</name>
    <dbReference type="NCBI Taxonomy" id="3483"/>
    <lineage>
        <taxon>Eukaryota</taxon>
        <taxon>Viridiplantae</taxon>
        <taxon>Streptophyta</taxon>
        <taxon>Embryophyta</taxon>
        <taxon>Tracheophyta</taxon>
        <taxon>Spermatophyta</taxon>
        <taxon>Magnoliopsida</taxon>
        <taxon>eudicotyledons</taxon>
        <taxon>Gunneridae</taxon>
        <taxon>Pentapetalae</taxon>
        <taxon>rosids</taxon>
        <taxon>fabids</taxon>
        <taxon>Rosales</taxon>
        <taxon>Cannabaceae</taxon>
        <taxon>Cannabis</taxon>
    </lineage>
</organism>
<dbReference type="Proteomes" id="UP000596661">
    <property type="component" value="Chromosome 8"/>
</dbReference>